<proteinExistence type="predicted"/>
<keyword evidence="1" id="KW-0472">Membrane</keyword>
<gene>
    <name evidence="2" type="ORF">V6242_18875</name>
</gene>
<name>A0ABU9GAW6_9GAMM</name>
<accession>A0ABU9GAW6</accession>
<dbReference type="EMBL" id="JBAKAR010000450">
    <property type="protein sequence ID" value="MEL0615191.1"/>
    <property type="molecule type" value="Genomic_DNA"/>
</dbReference>
<evidence type="ECO:0000313" key="2">
    <source>
        <dbReference type="EMBL" id="MEL0615191.1"/>
    </source>
</evidence>
<feature type="non-terminal residue" evidence="2">
    <location>
        <position position="1"/>
    </location>
</feature>
<protein>
    <submittedName>
        <fullName evidence="2">Membrane protein insertase YidC</fullName>
    </submittedName>
</protein>
<organism evidence="2 3">
    <name type="scientific">Marinomonas arenicola</name>
    <dbReference type="NCBI Taxonomy" id="569601"/>
    <lineage>
        <taxon>Bacteria</taxon>
        <taxon>Pseudomonadati</taxon>
        <taxon>Pseudomonadota</taxon>
        <taxon>Gammaproteobacteria</taxon>
        <taxon>Oceanospirillales</taxon>
        <taxon>Oceanospirillaceae</taxon>
        <taxon>Marinomonas</taxon>
    </lineage>
</organism>
<feature type="transmembrane region" description="Helical" evidence="1">
    <location>
        <begin position="20"/>
        <end position="47"/>
    </location>
</feature>
<keyword evidence="1" id="KW-0812">Transmembrane</keyword>
<reference evidence="2 3" key="1">
    <citation type="submission" date="2024-02" db="EMBL/GenBank/DDBJ databases">
        <title>Bacteria isolated from the canopy kelp, Nereocystis luetkeana.</title>
        <authorList>
            <person name="Pfister C.A."/>
            <person name="Younker I.T."/>
            <person name="Light S.H."/>
        </authorList>
    </citation>
    <scope>NUCLEOTIDE SEQUENCE [LARGE SCALE GENOMIC DNA]</scope>
    <source>
        <strain evidence="2 3">TI.4.07</strain>
    </source>
</reference>
<feature type="non-terminal residue" evidence="2">
    <location>
        <position position="68"/>
    </location>
</feature>
<sequence length="68" mass="7840">LYLTVDNGWLWWLAKPIFWLLNLILSVVINWGLSIILIVVCVIAIFFKLSATSYRSMAKLRKFGPEIA</sequence>
<keyword evidence="1" id="KW-1133">Transmembrane helix</keyword>
<evidence type="ECO:0000313" key="3">
    <source>
        <dbReference type="Proteomes" id="UP001379949"/>
    </source>
</evidence>
<dbReference type="Proteomes" id="UP001379949">
    <property type="component" value="Unassembled WGS sequence"/>
</dbReference>
<evidence type="ECO:0000256" key="1">
    <source>
        <dbReference type="SAM" id="Phobius"/>
    </source>
</evidence>
<keyword evidence="3" id="KW-1185">Reference proteome</keyword>
<comment type="caution">
    <text evidence="2">The sequence shown here is derived from an EMBL/GenBank/DDBJ whole genome shotgun (WGS) entry which is preliminary data.</text>
</comment>